<dbReference type="PROSITE" id="PS51036">
    <property type="entry name" value="ZF_A20"/>
    <property type="match status" value="1"/>
</dbReference>
<dbReference type="InterPro" id="IPR035896">
    <property type="entry name" value="AN1-like_Znf"/>
</dbReference>
<dbReference type="GO" id="GO:0043161">
    <property type="term" value="P:proteasome-mediated ubiquitin-dependent protein catabolic process"/>
    <property type="evidence" value="ECO:0007669"/>
    <property type="project" value="TreeGrafter"/>
</dbReference>
<dbReference type="SUPFAM" id="SSF118310">
    <property type="entry name" value="AN1-like Zinc finger"/>
    <property type="match status" value="1"/>
</dbReference>
<dbReference type="PANTHER" id="PTHR10634:SF116">
    <property type="entry name" value="ZINC FINGER A20 AND AN1 DOMAIN-CONTAINING STRESS-ASSOCIATED PROTEIN 1"/>
    <property type="match status" value="1"/>
</dbReference>
<feature type="domain" description="A20-type" evidence="7">
    <location>
        <begin position="13"/>
        <end position="47"/>
    </location>
</feature>
<feature type="region of interest" description="Disordered" evidence="6">
    <location>
        <begin position="77"/>
        <end position="109"/>
    </location>
</feature>
<dbReference type="SUPFAM" id="SSF57716">
    <property type="entry name" value="Glucocorticoid receptor-like (DNA-binding domain)"/>
    <property type="match status" value="1"/>
</dbReference>
<reference evidence="9 10" key="1">
    <citation type="journal article" date="2014" name="PLoS ONE">
        <title>Global Analysis of Gene Expression Profiles in Physic Nut (Jatropha curcas L.) Seedlings Exposed to Salt Stress.</title>
        <authorList>
            <person name="Zhang L."/>
            <person name="Zhang C."/>
            <person name="Wu P."/>
            <person name="Chen Y."/>
            <person name="Li M."/>
            <person name="Jiang H."/>
            <person name="Wu G."/>
        </authorList>
    </citation>
    <scope>NUCLEOTIDE SEQUENCE [LARGE SCALE GENOMIC DNA]</scope>
    <source>
        <strain evidence="10">cv. GZQX0401</strain>
        <tissue evidence="9">Young leaves</tissue>
    </source>
</reference>
<sequence length="178" mass="18834">MGSEKNDSTSVPPSEPIPCANGCGFFGTAANMNLCSKCYRDLRANEEQAASAKAAMEKTLSIKSKQEDFIADIHQVVTQTPPPPPPSVPVVGYESSSSSSSEPQVAGADQAPPKAATRCFSCNKKVGLTGFQCKCGSTFCGIHRYPENHECSFDFKGAGRSAIAKANPVVKADKVERI</sequence>
<evidence type="ECO:0000313" key="10">
    <source>
        <dbReference type="Proteomes" id="UP000027138"/>
    </source>
</evidence>
<name>A0A067JZZ9_JATCU</name>
<keyword evidence="4" id="KW-0862">Zinc</keyword>
<feature type="compositionally biased region" description="Low complexity" evidence="6">
    <location>
        <begin position="89"/>
        <end position="105"/>
    </location>
</feature>
<evidence type="ECO:0000259" key="8">
    <source>
        <dbReference type="PROSITE" id="PS51039"/>
    </source>
</evidence>
<dbReference type="Pfam" id="PF01428">
    <property type="entry name" value="zf-AN1"/>
    <property type="match status" value="1"/>
</dbReference>
<evidence type="ECO:0000256" key="6">
    <source>
        <dbReference type="SAM" id="MobiDB-lite"/>
    </source>
</evidence>
<dbReference type="Gene3D" id="1.20.5.4770">
    <property type="match status" value="1"/>
</dbReference>
<dbReference type="GO" id="GO:0008270">
    <property type="term" value="F:zinc ion binding"/>
    <property type="evidence" value="ECO:0007669"/>
    <property type="project" value="UniProtKB-KW"/>
</dbReference>
<evidence type="ECO:0000256" key="1">
    <source>
        <dbReference type="ARBA" id="ARBA00003732"/>
    </source>
</evidence>
<comment type="function">
    <text evidence="1">May be involved in environmental stress response.</text>
</comment>
<dbReference type="EMBL" id="KK914993">
    <property type="protein sequence ID" value="KDP25575.1"/>
    <property type="molecule type" value="Genomic_DNA"/>
</dbReference>
<dbReference type="Gene3D" id="4.10.1110.10">
    <property type="entry name" value="AN1-like Zinc finger"/>
    <property type="match status" value="1"/>
</dbReference>
<dbReference type="SMART" id="SM00259">
    <property type="entry name" value="ZnF_A20"/>
    <property type="match status" value="1"/>
</dbReference>
<evidence type="ECO:0000256" key="5">
    <source>
        <dbReference type="PROSITE-ProRule" id="PRU00449"/>
    </source>
</evidence>
<dbReference type="InterPro" id="IPR050652">
    <property type="entry name" value="AN1_A20_ZnFinger"/>
</dbReference>
<evidence type="ECO:0000256" key="2">
    <source>
        <dbReference type="ARBA" id="ARBA00022723"/>
    </source>
</evidence>
<accession>A0A067JZZ9</accession>
<evidence type="ECO:0000259" key="7">
    <source>
        <dbReference type="PROSITE" id="PS51036"/>
    </source>
</evidence>
<feature type="domain" description="AN1-type" evidence="8">
    <location>
        <begin position="113"/>
        <end position="159"/>
    </location>
</feature>
<evidence type="ECO:0000256" key="3">
    <source>
        <dbReference type="ARBA" id="ARBA00022771"/>
    </source>
</evidence>
<dbReference type="InterPro" id="IPR000058">
    <property type="entry name" value="Znf_AN1"/>
</dbReference>
<gene>
    <name evidence="9" type="ORF">JCGZ_20731</name>
</gene>
<keyword evidence="2" id="KW-0479">Metal-binding</keyword>
<dbReference type="Pfam" id="PF01754">
    <property type="entry name" value="zf-A20"/>
    <property type="match status" value="1"/>
</dbReference>
<evidence type="ECO:0000313" key="9">
    <source>
        <dbReference type="EMBL" id="KDP25575.1"/>
    </source>
</evidence>
<dbReference type="Proteomes" id="UP000027138">
    <property type="component" value="Unassembled WGS sequence"/>
</dbReference>
<dbReference type="FunFam" id="4.10.1110.10:FF:000001">
    <property type="entry name" value="Zinc finger AN1-type containing 6"/>
    <property type="match status" value="1"/>
</dbReference>
<organism evidence="9 10">
    <name type="scientific">Jatropha curcas</name>
    <name type="common">Barbados nut</name>
    <dbReference type="NCBI Taxonomy" id="180498"/>
    <lineage>
        <taxon>Eukaryota</taxon>
        <taxon>Viridiplantae</taxon>
        <taxon>Streptophyta</taxon>
        <taxon>Embryophyta</taxon>
        <taxon>Tracheophyta</taxon>
        <taxon>Spermatophyta</taxon>
        <taxon>Magnoliopsida</taxon>
        <taxon>eudicotyledons</taxon>
        <taxon>Gunneridae</taxon>
        <taxon>Pentapetalae</taxon>
        <taxon>rosids</taxon>
        <taxon>fabids</taxon>
        <taxon>Malpighiales</taxon>
        <taxon>Euphorbiaceae</taxon>
        <taxon>Crotonoideae</taxon>
        <taxon>Jatropheae</taxon>
        <taxon>Jatropha</taxon>
    </lineage>
</organism>
<keyword evidence="10" id="KW-1185">Reference proteome</keyword>
<dbReference type="InterPro" id="IPR002653">
    <property type="entry name" value="Znf_A20"/>
</dbReference>
<dbReference type="PROSITE" id="PS51039">
    <property type="entry name" value="ZF_AN1"/>
    <property type="match status" value="1"/>
</dbReference>
<dbReference type="SMART" id="SM00154">
    <property type="entry name" value="ZnF_AN1"/>
    <property type="match status" value="1"/>
</dbReference>
<dbReference type="GO" id="GO:0003677">
    <property type="term" value="F:DNA binding"/>
    <property type="evidence" value="ECO:0007669"/>
    <property type="project" value="InterPro"/>
</dbReference>
<dbReference type="AlphaFoldDB" id="A0A067JZZ9"/>
<proteinExistence type="predicted"/>
<protein>
    <submittedName>
        <fullName evidence="9">Uncharacterized protein</fullName>
    </submittedName>
</protein>
<dbReference type="PANTHER" id="PTHR10634">
    <property type="entry name" value="AN1-TYPE ZINC FINGER PROTEIN"/>
    <property type="match status" value="1"/>
</dbReference>
<dbReference type="OrthoDB" id="428577at2759"/>
<evidence type="ECO:0000256" key="4">
    <source>
        <dbReference type="ARBA" id="ARBA00022833"/>
    </source>
</evidence>
<keyword evidence="3 5" id="KW-0863">Zinc-finger</keyword>